<dbReference type="AlphaFoldDB" id="A0A8D8ANY3"/>
<feature type="region of interest" description="Disordered" evidence="1">
    <location>
        <begin position="1"/>
        <end position="28"/>
    </location>
</feature>
<dbReference type="EMBL" id="HBUE01041324">
    <property type="protein sequence ID" value="CAG6460806.1"/>
    <property type="molecule type" value="Transcribed_RNA"/>
</dbReference>
<evidence type="ECO:0000256" key="1">
    <source>
        <dbReference type="SAM" id="MobiDB-lite"/>
    </source>
</evidence>
<dbReference type="EMBL" id="HBUE01238331">
    <property type="protein sequence ID" value="CAG6548081.1"/>
    <property type="molecule type" value="Transcribed_RNA"/>
</dbReference>
<proteinExistence type="predicted"/>
<evidence type="ECO:0000313" key="2">
    <source>
        <dbReference type="EMBL" id="CAG6460808.1"/>
    </source>
</evidence>
<sequence>MTSSSNSRCSHSSPTISSHSIHNISHRISTRIPMKDSWCIEVKECQRCPQCMNRLCRPEYGKPRRKPTTIPRRRNAAIVFQQVGPATGRIPGSRAFQVVVRGAAHSAKTPS</sequence>
<name>A0A8D8ANY3_CULPI</name>
<protein>
    <submittedName>
        <fullName evidence="2">(northern house mosquito) hypothetical protein</fullName>
    </submittedName>
</protein>
<reference evidence="2" key="1">
    <citation type="submission" date="2021-05" db="EMBL/GenBank/DDBJ databases">
        <authorList>
            <person name="Alioto T."/>
            <person name="Alioto T."/>
            <person name="Gomez Garrido J."/>
        </authorList>
    </citation>
    <scope>NUCLEOTIDE SEQUENCE</scope>
</reference>
<accession>A0A8D8ANY3</accession>
<dbReference type="EMBL" id="HBUE01041321">
    <property type="protein sequence ID" value="CAG6460802.1"/>
    <property type="molecule type" value="Transcribed_RNA"/>
</dbReference>
<organism evidence="2">
    <name type="scientific">Culex pipiens</name>
    <name type="common">House mosquito</name>
    <dbReference type="NCBI Taxonomy" id="7175"/>
    <lineage>
        <taxon>Eukaryota</taxon>
        <taxon>Metazoa</taxon>
        <taxon>Ecdysozoa</taxon>
        <taxon>Arthropoda</taxon>
        <taxon>Hexapoda</taxon>
        <taxon>Insecta</taxon>
        <taxon>Pterygota</taxon>
        <taxon>Neoptera</taxon>
        <taxon>Endopterygota</taxon>
        <taxon>Diptera</taxon>
        <taxon>Nematocera</taxon>
        <taxon>Culicoidea</taxon>
        <taxon>Culicidae</taxon>
        <taxon>Culicinae</taxon>
        <taxon>Culicini</taxon>
        <taxon>Culex</taxon>
        <taxon>Culex</taxon>
    </lineage>
</organism>
<dbReference type="EMBL" id="HBUE01041325">
    <property type="protein sequence ID" value="CAG6460808.1"/>
    <property type="molecule type" value="Transcribed_RNA"/>
</dbReference>
<dbReference type="EMBL" id="HBUE01041323">
    <property type="protein sequence ID" value="CAG6460804.1"/>
    <property type="molecule type" value="Transcribed_RNA"/>
</dbReference>
<dbReference type="EMBL" id="HBUE01345307">
    <property type="protein sequence ID" value="CAG6600299.1"/>
    <property type="molecule type" value="Transcribed_RNA"/>
</dbReference>
<feature type="compositionally biased region" description="Low complexity" evidence="1">
    <location>
        <begin position="1"/>
        <end position="23"/>
    </location>
</feature>